<reference evidence="1 2" key="2">
    <citation type="submission" date="2013-02" db="EMBL/GenBank/DDBJ databases">
        <title>The Genome Sequence of Plasmodium falciparum MaliPS096_E11.</title>
        <authorList>
            <consortium name="The Broad Institute Genome Sequencing Platform"/>
            <consortium name="The Broad Institute Genome Sequencing Center for Infectious Disease"/>
            <person name="Neafsey D."/>
            <person name="Cheeseman I."/>
            <person name="Volkman S."/>
            <person name="Adams J."/>
            <person name="Walker B."/>
            <person name="Young S.K."/>
            <person name="Zeng Q."/>
            <person name="Gargeya S."/>
            <person name="Fitzgerald M."/>
            <person name="Haas B."/>
            <person name="Abouelleil A."/>
            <person name="Alvarado L."/>
            <person name="Arachchi H.M."/>
            <person name="Berlin A.M."/>
            <person name="Chapman S.B."/>
            <person name="Dewar J."/>
            <person name="Goldberg J."/>
            <person name="Griggs A."/>
            <person name="Gujja S."/>
            <person name="Hansen M."/>
            <person name="Howarth C."/>
            <person name="Imamovic A."/>
            <person name="Larimer J."/>
            <person name="McCowan C."/>
            <person name="Murphy C."/>
            <person name="Neiman D."/>
            <person name="Pearson M."/>
            <person name="Priest M."/>
            <person name="Roberts A."/>
            <person name="Saif S."/>
            <person name="Shea T."/>
            <person name="Sisk P."/>
            <person name="Sykes S."/>
            <person name="Wortman J."/>
            <person name="Nusbaum C."/>
            <person name="Birren B."/>
        </authorList>
    </citation>
    <scope>NUCLEOTIDE SEQUENCE [LARGE SCALE GENOMIC DNA]</scope>
    <source>
        <strain evidence="1 2">MaliPS096_E11</strain>
    </source>
</reference>
<proteinExistence type="predicted"/>
<dbReference type="OrthoDB" id="378857at2759"/>
<feature type="non-terminal residue" evidence="1">
    <location>
        <position position="634"/>
    </location>
</feature>
<reference evidence="1 2" key="1">
    <citation type="submission" date="2013-02" db="EMBL/GenBank/DDBJ databases">
        <title>The Genome Annotation of Plasmodium falciparum MaliPS096_E11.</title>
        <authorList>
            <consortium name="The Broad Institute Genome Sequencing Platform"/>
            <consortium name="The Broad Institute Genome Sequencing Center for Infectious Disease"/>
            <person name="Neafsey D."/>
            <person name="Hoffman S."/>
            <person name="Volkman S."/>
            <person name="Rosenthal P."/>
            <person name="Walker B."/>
            <person name="Young S.K."/>
            <person name="Zeng Q."/>
            <person name="Gargeya S."/>
            <person name="Fitzgerald M."/>
            <person name="Haas B."/>
            <person name="Abouelleil A."/>
            <person name="Allen A.W."/>
            <person name="Alvarado L."/>
            <person name="Arachchi H.M."/>
            <person name="Berlin A.M."/>
            <person name="Chapman S.B."/>
            <person name="Gainer-Dewar J."/>
            <person name="Goldberg J."/>
            <person name="Griggs A."/>
            <person name="Gujja S."/>
            <person name="Hansen M."/>
            <person name="Howarth C."/>
            <person name="Imamovic A."/>
            <person name="Ireland A."/>
            <person name="Larimer J."/>
            <person name="McCowan C."/>
            <person name="Murphy C."/>
            <person name="Pearson M."/>
            <person name="Poon T.W."/>
            <person name="Priest M."/>
            <person name="Roberts A."/>
            <person name="Saif S."/>
            <person name="Shea T."/>
            <person name="Sisk P."/>
            <person name="Sykes S."/>
            <person name="Wortman J."/>
            <person name="Nusbaum C."/>
            <person name="Birren B."/>
        </authorList>
    </citation>
    <scope>NUCLEOTIDE SEQUENCE [LARGE SCALE GENOMIC DNA]</scope>
    <source>
        <strain evidence="1 2">MaliPS096_E11</strain>
    </source>
</reference>
<organism evidence="1 2">
    <name type="scientific">Plasmodium falciparum MaliPS096_E11</name>
    <dbReference type="NCBI Taxonomy" id="1036727"/>
    <lineage>
        <taxon>Eukaryota</taxon>
        <taxon>Sar</taxon>
        <taxon>Alveolata</taxon>
        <taxon>Apicomplexa</taxon>
        <taxon>Aconoidasida</taxon>
        <taxon>Haemosporida</taxon>
        <taxon>Plasmodiidae</taxon>
        <taxon>Plasmodium</taxon>
        <taxon>Plasmodium (Laverania)</taxon>
    </lineage>
</organism>
<accession>A0A024WGR8</accession>
<dbReference type="Proteomes" id="UP000030699">
    <property type="component" value="Unassembled WGS sequence"/>
</dbReference>
<feature type="non-terminal residue" evidence="1">
    <location>
        <position position="1"/>
    </location>
</feature>
<dbReference type="AlphaFoldDB" id="A0A024WGR8"/>
<evidence type="ECO:0000313" key="2">
    <source>
        <dbReference type="Proteomes" id="UP000030699"/>
    </source>
</evidence>
<gene>
    <name evidence="1" type="ORF">PFMALIP_05732</name>
</gene>
<name>A0A024WGR8_PLAFA</name>
<dbReference type="EMBL" id="KI925687">
    <property type="protein sequence ID" value="ETW46203.1"/>
    <property type="molecule type" value="Genomic_DNA"/>
</dbReference>
<sequence length="634" mass="74696">NKNNNINNVNNNSSNSYKNRRHHNTYIKCCHDSHLYSREINDQGHDKNKCSHNINNSTPESIVQNNKNISDINLVNNTNISINCNKLLNENCIKSSCDKSNFLKTPNIVVPKYSNIRPITQKDSLSNDLLRNNNLREKYHPQNDSNYYKEIRNTNCNNDVEKNIKDNILHTKKQSSHLNNVDYDSDNKLKNDYSEGINNFDQNNNQKNNMIPLFNDDHIVNYRNISSSNHHNINNIPNYFIPLNNNDEKKKFLDIETYKHKNIKMNNNDKDIYNNMNNNDKHIYNNTNIHEKDNDVIYHEIVTRCCRNNTCTCFINNNDSVDVNINLKLKSEDNSLVLSPSSCSNDKSFINDFNENKDDMSFIYNQINIKNDKQEYVICEPTKSTQHINEKNVPINTFNNTNCHFVKNRNKEVITTTYNDNINIYDQMKKENMNQFDDQTVPTSSKIICSDQHHVERINNKSINQNCLNTLTDKNIYYNDTIKKYENRKMTTDNIRYSNICALNNGQNSCKPNVILNQQIFHKVDEHGNFIYNMRDHENIQDEKLLSDQLHLDSLYKTSDGRNKERFGTTPLYNHGYNNKFVDNRNNNYSDEESTYVNEIHNYINKDINYNNEKNECNHHMVNYNNEKNESNHH</sequence>
<protein>
    <submittedName>
        <fullName evidence="1">Uncharacterized protein</fullName>
    </submittedName>
</protein>
<evidence type="ECO:0000313" key="1">
    <source>
        <dbReference type="EMBL" id="ETW46203.1"/>
    </source>
</evidence>